<dbReference type="RefSeq" id="WP_289953791.1">
    <property type="nucleotide sequence ID" value="NZ_JAUEMJ010000001.1"/>
</dbReference>
<keyword evidence="1" id="KW-0472">Membrane</keyword>
<keyword evidence="3" id="KW-1185">Reference proteome</keyword>
<keyword evidence="1" id="KW-0812">Transmembrane</keyword>
<evidence type="ECO:0008006" key="4">
    <source>
        <dbReference type="Google" id="ProtNLM"/>
    </source>
</evidence>
<accession>A0ABT7YHR2</accession>
<evidence type="ECO:0000313" key="2">
    <source>
        <dbReference type="EMBL" id="MDN3238176.1"/>
    </source>
</evidence>
<reference evidence="2" key="1">
    <citation type="submission" date="2023-06" db="EMBL/GenBank/DDBJ databases">
        <title>Gycomyces niveus sp.nov., a novel actinomycete isolated from soil in Shouguang.</title>
        <authorList>
            <person name="Yang X."/>
            <person name="Zhao J."/>
        </authorList>
    </citation>
    <scope>NUCLEOTIDE SEQUENCE</scope>
    <source>
        <strain evidence="2">NEAU C2</strain>
    </source>
</reference>
<dbReference type="InterPro" id="IPR028082">
    <property type="entry name" value="Peripla_BP_I"/>
</dbReference>
<name>A0ABT7YHR2_9ACTN</name>
<evidence type="ECO:0000313" key="3">
    <source>
        <dbReference type="Proteomes" id="UP001171902"/>
    </source>
</evidence>
<keyword evidence="1" id="KW-1133">Transmembrane helix</keyword>
<dbReference type="Proteomes" id="UP001171902">
    <property type="component" value="Unassembled WGS sequence"/>
</dbReference>
<sequence>MTSASTTDRSGQSPALYLPPSDGALRWARRRRRIRRSSLLAAVAAVIAAAVLFGPTAIGELRCGGIGSGVREIEDECVGVTDGSFHFQGQFAAVQDNIKAENEWAAEQAAAEGLPLVRIALLTTMTTTADSAMSADKIQSALEGAYVALHRANRTAELGDRTRLVQLYLANEGARQAHWEFVVDELEGMVDDEVPLVAVMGQGISSDRTVAAAERLSAAGIPMVTGVTTADGIDHDFIDGLIRAAPNNTDFAVALRRHLDARGDVDSAILVYDSTAEDRYTTTLRTAYEAELGEYITGSHQPFPGRSIATGGPEVFDPITRNICTAESEAVLFAGREPDLKVFLEALIVRACVGRPLTVLFGVTGTDMQQDRELGERILEANLDVRYAAGADPGWATGATVAPADFAAFHGHYSRLVGPDPAGLADGYAVTYHDALATAIGAVRITNPWEVEAPLPEDVREHLLLLNSEQVVRGATGALSFASNRGGNPGGKWVPVVALPYPQDPPAQDVYVTPVE</sequence>
<dbReference type="SUPFAM" id="SSF53822">
    <property type="entry name" value="Periplasmic binding protein-like I"/>
    <property type="match status" value="1"/>
</dbReference>
<evidence type="ECO:0000256" key="1">
    <source>
        <dbReference type="SAM" id="Phobius"/>
    </source>
</evidence>
<dbReference type="Gene3D" id="3.40.50.2300">
    <property type="match status" value="2"/>
</dbReference>
<gene>
    <name evidence="2" type="ORF">QWI33_00425</name>
</gene>
<protein>
    <recommendedName>
        <fullName evidence="4">ABC transporter substrate-binding protein</fullName>
    </recommendedName>
</protein>
<organism evidence="2 3">
    <name type="scientific">Glycomyces tritici</name>
    <dbReference type="NCBI Taxonomy" id="2665176"/>
    <lineage>
        <taxon>Bacteria</taxon>
        <taxon>Bacillati</taxon>
        <taxon>Actinomycetota</taxon>
        <taxon>Actinomycetes</taxon>
        <taxon>Glycomycetales</taxon>
        <taxon>Glycomycetaceae</taxon>
        <taxon>Glycomyces</taxon>
    </lineage>
</organism>
<comment type="caution">
    <text evidence="2">The sequence shown here is derived from an EMBL/GenBank/DDBJ whole genome shotgun (WGS) entry which is preliminary data.</text>
</comment>
<dbReference type="EMBL" id="JAUEMJ010000001">
    <property type="protein sequence ID" value="MDN3238176.1"/>
    <property type="molecule type" value="Genomic_DNA"/>
</dbReference>
<feature type="transmembrane region" description="Helical" evidence="1">
    <location>
        <begin position="39"/>
        <end position="58"/>
    </location>
</feature>
<proteinExistence type="predicted"/>